<dbReference type="PANTHER" id="PTHR13405">
    <property type="entry name" value="NUCLEAR PORE COMPLEX PROTEIN NUP133"/>
    <property type="match status" value="1"/>
</dbReference>
<dbReference type="Pfam" id="PF03177">
    <property type="entry name" value="Nucleoporin_C"/>
    <property type="match status" value="1"/>
</dbReference>
<dbReference type="Pfam" id="PF08801">
    <property type="entry name" value="Nucleoporin_N"/>
    <property type="match status" value="1"/>
</dbReference>
<dbReference type="InterPro" id="IPR014908">
    <property type="entry name" value="Nucleoporin_Nup133/Nup155_N"/>
</dbReference>
<dbReference type="SUPFAM" id="SSF117289">
    <property type="entry name" value="Nucleoporin domain"/>
    <property type="match status" value="1"/>
</dbReference>
<dbReference type="EMBL" id="LT598460">
    <property type="protein sequence ID" value="SCU77613.1"/>
    <property type="molecule type" value="Genomic_DNA"/>
</dbReference>
<dbReference type="GO" id="GO:0000973">
    <property type="term" value="P:post-transcriptional tethering of RNA polymerase II gene DNA at nuclear periphery"/>
    <property type="evidence" value="ECO:0007669"/>
    <property type="project" value="EnsemblFungi"/>
</dbReference>
<evidence type="ECO:0000256" key="3">
    <source>
        <dbReference type="ARBA" id="ARBA00022448"/>
    </source>
</evidence>
<dbReference type="Gene3D" id="1.20.58.1380">
    <property type="match status" value="1"/>
</dbReference>
<evidence type="ECO:0000256" key="7">
    <source>
        <dbReference type="ARBA" id="ARBA00023242"/>
    </source>
</evidence>
<gene>
    <name evidence="10" type="ORF">LADA_0A01332G</name>
</gene>
<dbReference type="Proteomes" id="UP000190274">
    <property type="component" value="Chromosome A"/>
</dbReference>
<dbReference type="GO" id="GO:0051664">
    <property type="term" value="P:nuclear pore localization"/>
    <property type="evidence" value="ECO:0007669"/>
    <property type="project" value="EnsemblFungi"/>
</dbReference>
<sequence length="1153" mass="129368">MSEKPLFQLRKELNDSSDTTTDANITQSFAEHFESFSHADTSLSTDFSNKIVLTENAKYTVAKLPASIPRQLQGESDVDGYIDGLSQRAVANNADTLYVWDYASAQLNPIVNSIPLHEGHVSLSCVPKAIITWPPALDDDLGNDKVNASTPTSKTTLSTGTSNHSTANSCGICIINRKSGLVQFYEDIETINKLSSRISKTKCHELSLGLKDSEYVTDVVNTEPAGILVSTTSGRLLFVTIRDFMGKPCLRVKAQLLKSHFGFFSMLNKHKSVVSIKPGPVLGKGERLVSLLTNNGDFHLWNLSAVANTHKRADFNVYDQILEALKDLYPCAHNSLVLLDSHPLSEDNAAHMILSSIKDFDGSVYYILTTIKLDEGANGFVIFSTYRLNTYSTSFDKSKPPRLLIPIENKSSSISDSLTSVYTVFQNAVVLTQVSAKLDQSYLLRRKWEDIISFRPDANIVGCGMDSGSIYLMSKTMGVIMITASQKPNELRDIRFIKSHIDQAVYFSGLTQTPINFNLPSCISLGREEIEEDLISSSEDILLSRSIYIPPALQSTERHLVLRIELYRKLLEFTKSNFFNKISPAVKIQLIEAFEILNCSKELLSFIRGSEQLHGIWQSVITSLKLSDEVFFQQSLNIFPKALSHFLHEALSLSRISSDTNIWPLCAELIISCVLKNALQDGEEFYRFNMFEMSKFELGESAPWYVQNSLAIIVNQFLQGLSDYASSTGTMSQHADQVLSLVKILYYICNQASLWSQHLPGNNATKYCSEALELYEENKLSWNRTLCSFDKKVESLEITEYYADLPSLAATLAAMPHDSSAALYEPYFEKFGYAFSVEVFANFISSGNLRALYGGFPSQHRNLGQFFDENPQYGKVGWMYEIFDQQYEKASEVLTEITMNETNQDYDLATDQTRLSIAKLCALVNDQAPNVDKLQNIQTKLDVIDGQRELASLLEQGASLIKSGETPKIVQDLFDLLKAKVTSGKRLSISEIIEMFTLLNEKDGFYKAMKLLIFNRNSLEFENSKFLASMIWRRCVLRDDWRSQINIIDTELYHTLKKCFDEKLFEKGSILPSISFLVDETILTPQYFEAEYGLLGIDLQALLNHAREECSKIDSLGSGFDSRFQSVIAASNDNSVHTCVIDYETGLVEEVGA</sequence>
<keyword evidence="5" id="KW-0653">Protein transport</keyword>
<keyword evidence="3" id="KW-0813">Transport</keyword>
<dbReference type="GO" id="GO:0045944">
    <property type="term" value="P:positive regulation of transcription by RNA polymerase II"/>
    <property type="evidence" value="ECO:0007669"/>
    <property type="project" value="EnsemblFungi"/>
</dbReference>
<evidence type="ECO:0000256" key="1">
    <source>
        <dbReference type="ARBA" id="ARBA00004259"/>
    </source>
</evidence>
<dbReference type="PANTHER" id="PTHR13405:SF11">
    <property type="entry name" value="NUCLEAR PORE COMPLEX PROTEIN NUP133"/>
    <property type="match status" value="1"/>
</dbReference>
<dbReference type="GO" id="GO:0006409">
    <property type="term" value="P:tRNA export from nucleus"/>
    <property type="evidence" value="ECO:0007669"/>
    <property type="project" value="EnsemblFungi"/>
</dbReference>
<dbReference type="GO" id="GO:0006302">
    <property type="term" value="P:double-strand break repair"/>
    <property type="evidence" value="ECO:0007669"/>
    <property type="project" value="EnsemblFungi"/>
</dbReference>
<dbReference type="AlphaFoldDB" id="A0A1G4IMJ7"/>
<dbReference type="InterPro" id="IPR015943">
    <property type="entry name" value="WD40/YVTN_repeat-like_dom_sf"/>
</dbReference>
<keyword evidence="11" id="KW-1185">Reference proteome</keyword>
<proteinExistence type="inferred from homology"/>
<dbReference type="GO" id="GO:0000122">
    <property type="term" value="P:negative regulation of transcription by RNA polymerase II"/>
    <property type="evidence" value="ECO:0007669"/>
    <property type="project" value="EnsemblFungi"/>
</dbReference>
<accession>A0A1G4IMJ7</accession>
<dbReference type="GO" id="GO:0031080">
    <property type="term" value="C:nuclear pore outer ring"/>
    <property type="evidence" value="ECO:0007669"/>
    <property type="project" value="EnsemblFungi"/>
</dbReference>
<reference evidence="10 11" key="1">
    <citation type="submission" date="2016-03" db="EMBL/GenBank/DDBJ databases">
        <authorList>
            <person name="Devillers H."/>
        </authorList>
    </citation>
    <scope>NUCLEOTIDE SEQUENCE [LARGE SCALE GENOMIC DNA]</scope>
    <source>
        <strain evidence="10">CBS 10888</strain>
    </source>
</reference>
<dbReference type="GO" id="GO:0031990">
    <property type="term" value="P:mRNA export from nucleus in response to heat stress"/>
    <property type="evidence" value="ECO:0007669"/>
    <property type="project" value="EnsemblFungi"/>
</dbReference>
<keyword evidence="7" id="KW-0539">Nucleus</keyword>
<evidence type="ECO:0000256" key="5">
    <source>
        <dbReference type="ARBA" id="ARBA00022927"/>
    </source>
</evidence>
<feature type="domain" description="Nucleoporin Nup133/Nup155-like C-terminal" evidence="8">
    <location>
        <begin position="823"/>
        <end position="956"/>
    </location>
</feature>
<keyword evidence="6" id="KW-0811">Translocation</keyword>
<comment type="subcellular location">
    <subcellularLocation>
        <location evidence="1">Nucleus envelope</location>
    </subcellularLocation>
</comment>
<name>A0A1G4IMJ7_9SACH</name>
<dbReference type="InterPro" id="IPR037624">
    <property type="entry name" value="Nup133-like"/>
</dbReference>
<dbReference type="STRING" id="1266660.A0A1G4IMJ7"/>
<organism evidence="10 11">
    <name type="scientific">Lachancea dasiensis</name>
    <dbReference type="NCBI Taxonomy" id="1072105"/>
    <lineage>
        <taxon>Eukaryota</taxon>
        <taxon>Fungi</taxon>
        <taxon>Dikarya</taxon>
        <taxon>Ascomycota</taxon>
        <taxon>Saccharomycotina</taxon>
        <taxon>Saccharomycetes</taxon>
        <taxon>Saccharomycetales</taxon>
        <taxon>Saccharomycetaceae</taxon>
        <taxon>Lachancea</taxon>
    </lineage>
</organism>
<comment type="similarity">
    <text evidence="2">Belongs to the nucleoporin Nup133 family.</text>
</comment>
<evidence type="ECO:0000256" key="4">
    <source>
        <dbReference type="ARBA" id="ARBA00022816"/>
    </source>
</evidence>
<evidence type="ECO:0000313" key="10">
    <source>
        <dbReference type="EMBL" id="SCU77613.1"/>
    </source>
</evidence>
<dbReference type="InterPro" id="IPR007187">
    <property type="entry name" value="Nucleoporin_Nup133/Nup155_C"/>
</dbReference>
<dbReference type="GO" id="GO:0016973">
    <property type="term" value="P:poly(A)+ mRNA export from nucleus"/>
    <property type="evidence" value="ECO:0007669"/>
    <property type="project" value="EnsemblFungi"/>
</dbReference>
<protein>
    <submittedName>
        <fullName evidence="10">LADA_0A01332g1_1</fullName>
    </submittedName>
</protein>
<feature type="domain" description="Nucleoporin Nup133/Nup155-like N-terminal" evidence="9">
    <location>
        <begin position="54"/>
        <end position="480"/>
    </location>
</feature>
<evidence type="ECO:0000256" key="2">
    <source>
        <dbReference type="ARBA" id="ARBA00005569"/>
    </source>
</evidence>
<dbReference type="GO" id="GO:0034398">
    <property type="term" value="P:telomere tethering at nuclear periphery"/>
    <property type="evidence" value="ECO:0007669"/>
    <property type="project" value="EnsemblFungi"/>
</dbReference>
<evidence type="ECO:0000259" key="8">
    <source>
        <dbReference type="Pfam" id="PF03177"/>
    </source>
</evidence>
<dbReference type="GO" id="GO:0031509">
    <property type="term" value="P:subtelomeric heterochromatin formation"/>
    <property type="evidence" value="ECO:0007669"/>
    <property type="project" value="EnsemblFungi"/>
</dbReference>
<dbReference type="OrthoDB" id="103454at2759"/>
<dbReference type="GO" id="GO:0017056">
    <property type="term" value="F:structural constituent of nuclear pore"/>
    <property type="evidence" value="ECO:0007669"/>
    <property type="project" value="EnsemblFungi"/>
</dbReference>
<evidence type="ECO:0000259" key="9">
    <source>
        <dbReference type="Pfam" id="PF08801"/>
    </source>
</evidence>
<dbReference type="GO" id="GO:0000781">
    <property type="term" value="C:chromosome, telomeric region"/>
    <property type="evidence" value="ECO:0007669"/>
    <property type="project" value="GOC"/>
</dbReference>
<dbReference type="GO" id="GO:0005829">
    <property type="term" value="C:cytosol"/>
    <property type="evidence" value="ECO:0007669"/>
    <property type="project" value="EnsemblFungi"/>
</dbReference>
<dbReference type="GO" id="GO:0006606">
    <property type="term" value="P:protein import into nucleus"/>
    <property type="evidence" value="ECO:0007669"/>
    <property type="project" value="EnsemblFungi"/>
</dbReference>
<dbReference type="Gene3D" id="2.130.10.10">
    <property type="entry name" value="YVTN repeat-like/Quinoprotein amine dehydrogenase"/>
    <property type="match status" value="1"/>
</dbReference>
<evidence type="ECO:0000256" key="6">
    <source>
        <dbReference type="ARBA" id="ARBA00023010"/>
    </source>
</evidence>
<evidence type="ECO:0000313" key="11">
    <source>
        <dbReference type="Proteomes" id="UP000190274"/>
    </source>
</evidence>
<keyword evidence="4" id="KW-0509">mRNA transport</keyword>
<dbReference type="GO" id="GO:0030466">
    <property type="term" value="P:silent mating-type cassette heterochromatin formation"/>
    <property type="evidence" value="ECO:0007669"/>
    <property type="project" value="EnsemblFungi"/>
</dbReference>